<organism evidence="1">
    <name type="scientific">bioreactor metagenome</name>
    <dbReference type="NCBI Taxonomy" id="1076179"/>
    <lineage>
        <taxon>unclassified sequences</taxon>
        <taxon>metagenomes</taxon>
        <taxon>ecological metagenomes</taxon>
    </lineage>
</organism>
<dbReference type="AlphaFoldDB" id="A0A645CMR0"/>
<reference evidence="1" key="1">
    <citation type="submission" date="2019-08" db="EMBL/GenBank/DDBJ databases">
        <authorList>
            <person name="Kucharzyk K."/>
            <person name="Murdoch R.W."/>
            <person name="Higgins S."/>
            <person name="Loffler F."/>
        </authorList>
    </citation>
    <scope>NUCLEOTIDE SEQUENCE</scope>
</reference>
<gene>
    <name evidence="1" type="ORF">SDC9_125198</name>
</gene>
<dbReference type="EMBL" id="VSSQ01028458">
    <property type="protein sequence ID" value="MPM78187.1"/>
    <property type="molecule type" value="Genomic_DNA"/>
</dbReference>
<protein>
    <submittedName>
        <fullName evidence="1">Uncharacterized protein</fullName>
    </submittedName>
</protein>
<proteinExistence type="predicted"/>
<name>A0A645CMR0_9ZZZZ</name>
<sequence>MRGDAVGLHREHPQLVAAPRDVIGDVEQLVHGQRIGGLIMNAAYVVHPGEERRALRPCAVLGVLLDAGMQESDARTTAHHVLAVHLEHQTHHAVGRGVLRAEIDHDDLVGAFALGFDDLVPVGTRGQVGLIGDRLARYRENVLRAGNARTPLRLFAHAW</sequence>
<evidence type="ECO:0000313" key="1">
    <source>
        <dbReference type="EMBL" id="MPM78187.1"/>
    </source>
</evidence>
<accession>A0A645CMR0</accession>
<comment type="caution">
    <text evidence="1">The sequence shown here is derived from an EMBL/GenBank/DDBJ whole genome shotgun (WGS) entry which is preliminary data.</text>
</comment>